<proteinExistence type="predicted"/>
<dbReference type="OrthoDB" id="629407at2759"/>
<dbReference type="Proteomes" id="UP000410492">
    <property type="component" value="Unassembled WGS sequence"/>
</dbReference>
<dbReference type="EMBL" id="CAACVG010000553">
    <property type="protein sequence ID" value="VEN34302.1"/>
    <property type="molecule type" value="Genomic_DNA"/>
</dbReference>
<evidence type="ECO:0008006" key="3">
    <source>
        <dbReference type="Google" id="ProtNLM"/>
    </source>
</evidence>
<feature type="non-terminal residue" evidence="1">
    <location>
        <position position="1"/>
    </location>
</feature>
<organism evidence="1 2">
    <name type="scientific">Callosobruchus maculatus</name>
    <name type="common">Southern cowpea weevil</name>
    <name type="synonym">Pulse bruchid</name>
    <dbReference type="NCBI Taxonomy" id="64391"/>
    <lineage>
        <taxon>Eukaryota</taxon>
        <taxon>Metazoa</taxon>
        <taxon>Ecdysozoa</taxon>
        <taxon>Arthropoda</taxon>
        <taxon>Hexapoda</taxon>
        <taxon>Insecta</taxon>
        <taxon>Pterygota</taxon>
        <taxon>Neoptera</taxon>
        <taxon>Endopterygota</taxon>
        <taxon>Coleoptera</taxon>
        <taxon>Polyphaga</taxon>
        <taxon>Cucujiformia</taxon>
        <taxon>Chrysomeloidea</taxon>
        <taxon>Chrysomelidae</taxon>
        <taxon>Bruchinae</taxon>
        <taxon>Bruchini</taxon>
        <taxon>Callosobruchus</taxon>
    </lineage>
</organism>
<reference evidence="1 2" key="1">
    <citation type="submission" date="2019-01" db="EMBL/GenBank/DDBJ databases">
        <authorList>
            <person name="Sayadi A."/>
        </authorList>
    </citation>
    <scope>NUCLEOTIDE SEQUENCE [LARGE SCALE GENOMIC DNA]</scope>
</reference>
<evidence type="ECO:0000313" key="1">
    <source>
        <dbReference type="EMBL" id="VEN34302.1"/>
    </source>
</evidence>
<dbReference type="AlphaFoldDB" id="A0A653BFE4"/>
<gene>
    <name evidence="1" type="ORF">CALMAC_LOCUS539</name>
</gene>
<sequence>SVAISSLVQNSLTTYLTTIVVSREVYINSTWPSLPDYTNTIQDLSGCYKLTNGTADGSSMEKLVQDIVGDVTINLVVPEELKRAIEVDLPKVEEKKNKLIKSLTKMEKMISGETYIINATAEQQENHSKKIAKIKEQLSRIQYIQSLTRQ</sequence>
<evidence type="ECO:0000313" key="2">
    <source>
        <dbReference type="Proteomes" id="UP000410492"/>
    </source>
</evidence>
<keyword evidence="2" id="KW-1185">Reference proteome</keyword>
<accession>A0A653BFE4</accession>
<protein>
    <recommendedName>
        <fullName evidence="3">Valyl-tRNA synthetase tRNA-binding arm domain-containing protein</fullName>
    </recommendedName>
</protein>
<name>A0A653BFE4_CALMS</name>